<dbReference type="Proteomes" id="UP000067399">
    <property type="component" value="Chromosome"/>
</dbReference>
<organism evidence="1 2">
    <name type="scientific">endosymbiont of Bathymodiolus septemdierum str. Myojin knoll</name>
    <dbReference type="NCBI Taxonomy" id="1303921"/>
    <lineage>
        <taxon>Bacteria</taxon>
        <taxon>Pseudomonadati</taxon>
        <taxon>Pseudomonadota</taxon>
        <taxon>Gammaproteobacteria</taxon>
        <taxon>sulfur-oxidizing symbionts</taxon>
    </lineage>
</organism>
<evidence type="ECO:0000313" key="2">
    <source>
        <dbReference type="Proteomes" id="UP000067399"/>
    </source>
</evidence>
<evidence type="ECO:0000313" key="1">
    <source>
        <dbReference type="EMBL" id="BAS68411.1"/>
    </source>
</evidence>
<dbReference type="AlphaFoldDB" id="A0A0P0UTP4"/>
<accession>A0A0P0UTP4</accession>
<keyword evidence="2" id="KW-1185">Reference proteome</keyword>
<protein>
    <submittedName>
        <fullName evidence="1">Uncharacterized protein</fullName>
    </submittedName>
</protein>
<gene>
    <name evidence="1" type="ORF">BSEPE_1433</name>
</gene>
<reference evidence="1 2" key="1">
    <citation type="journal article" date="2000" name="Mar. Ecol. Prog. Ser.">
        <title>Phylogenetic characterization of endosymbionts in three hydrothermal vent mussels: influence on host distributions.</title>
        <authorList>
            <person name="Fujiwara Y."/>
            <person name="Takai K."/>
            <person name="Uematsu K."/>
            <person name="Tsuchida S."/>
            <person name="Hunt J.C."/>
            <person name="Hashimoto J."/>
        </authorList>
    </citation>
    <scope>NUCLEOTIDE SEQUENCE [LARGE SCALE GENOMIC DNA]</scope>
    <source>
        <strain evidence="1 2">Myojin Knoll</strain>
    </source>
</reference>
<dbReference type="KEGG" id="ebh:BSEPE_1433"/>
<name>A0A0P0UTP4_9GAMM</name>
<sequence length="276" mass="31380">MKIMFDTNVWQKVVFPEDYENKEETKCFEIINEAIRDGRITPYLSETIFTLELIRREERHQFFGDVVSKITVEDKSTSEIVGGIITTGPDPKDFVSFDKDPILKKYFSKAIRLDFKIVKFPRCGGIRNTGLEGNLMTIDDATRARMCEVEEQIFKKGGGFFWIEDLIKNCDSSNIANKIKQLPASERTKAEKAVAEWSDGDSVACCIALGCDYFCTRDTANSAGGNSILSQENLIRFDKEYGFKTIKPEKLMDCILKQKTTQVNKTHSQVGAWETL</sequence>
<dbReference type="EMBL" id="AP013042">
    <property type="protein sequence ID" value="BAS68411.1"/>
    <property type="molecule type" value="Genomic_DNA"/>
</dbReference>
<proteinExistence type="predicted"/>
<reference evidence="1 2" key="2">
    <citation type="journal article" date="2016" name="ISME J.">
        <title>Heterogeneous composition of key metabolic gene clusters in a vent mussel symbiont population.</title>
        <authorList>
            <person name="Ikuta T."/>
            <person name="Takaki Y."/>
            <person name="Nagai Y."/>
            <person name="Shimamura S."/>
            <person name="Tsuda M."/>
            <person name="Kawagucci S."/>
            <person name="Aoki Y."/>
            <person name="Inoue K."/>
            <person name="Teruya M."/>
            <person name="Satou K."/>
            <person name="Teruya K."/>
            <person name="Shimoji M."/>
            <person name="Tamotsu H."/>
            <person name="Hirano T."/>
            <person name="Maruyama T."/>
            <person name="Yoshida T."/>
        </authorList>
    </citation>
    <scope>NUCLEOTIDE SEQUENCE [LARGE SCALE GENOMIC DNA]</scope>
    <source>
        <strain evidence="1 2">Myojin Knoll</strain>
    </source>
</reference>